<keyword evidence="1" id="KW-0732">Signal</keyword>
<feature type="domain" description="FlgO" evidence="2">
    <location>
        <begin position="44"/>
        <end position="171"/>
    </location>
</feature>
<dbReference type="Proteomes" id="UP000810171">
    <property type="component" value="Unassembled WGS sequence"/>
</dbReference>
<organism evidence="3 4">
    <name type="scientific">Marinobacterium alkalitolerans</name>
    <dbReference type="NCBI Taxonomy" id="1542925"/>
    <lineage>
        <taxon>Bacteria</taxon>
        <taxon>Pseudomonadati</taxon>
        <taxon>Pseudomonadota</taxon>
        <taxon>Gammaproteobacteria</taxon>
        <taxon>Oceanospirillales</taxon>
        <taxon>Oceanospirillaceae</taxon>
        <taxon>Marinobacterium</taxon>
    </lineage>
</organism>
<dbReference type="InterPro" id="IPR041215">
    <property type="entry name" value="FlgO_dom"/>
</dbReference>
<keyword evidence="4" id="KW-1185">Reference proteome</keyword>
<gene>
    <name evidence="3" type="ORF">H9C73_03555</name>
</gene>
<dbReference type="EMBL" id="JACVEW010000004">
    <property type="protein sequence ID" value="MBP0047801.1"/>
    <property type="molecule type" value="Genomic_DNA"/>
</dbReference>
<dbReference type="RefSeq" id="WP_209286421.1">
    <property type="nucleotide sequence ID" value="NZ_JACVEW010000004.1"/>
</dbReference>
<proteinExistence type="predicted"/>
<dbReference type="Pfam" id="PF17680">
    <property type="entry name" value="FlgO"/>
    <property type="match status" value="1"/>
</dbReference>
<feature type="chain" id="PRO_5045443206" description="FlgO domain-containing protein" evidence="1">
    <location>
        <begin position="23"/>
        <end position="181"/>
    </location>
</feature>
<accession>A0ABS3Z7W0</accession>
<comment type="caution">
    <text evidence="3">The sequence shown here is derived from an EMBL/GenBank/DDBJ whole genome shotgun (WGS) entry which is preliminary data.</text>
</comment>
<feature type="signal peptide" evidence="1">
    <location>
        <begin position="1"/>
        <end position="22"/>
    </location>
</feature>
<evidence type="ECO:0000313" key="4">
    <source>
        <dbReference type="Proteomes" id="UP000810171"/>
    </source>
</evidence>
<name>A0ABS3Z7W0_9GAMM</name>
<dbReference type="PROSITE" id="PS51257">
    <property type="entry name" value="PROKAR_LIPOPROTEIN"/>
    <property type="match status" value="1"/>
</dbReference>
<protein>
    <recommendedName>
        <fullName evidence="2">FlgO domain-containing protein</fullName>
    </recommendedName>
</protein>
<sequence length="181" mass="19743">MRTLTKWLAASLMALMVLGATGCVGTQSKRPSDPEVDLIGQVQNAASALMKNARLNSGSPLLVATFADIDDLQQSSTLGRTLSEQFTSSLAARGVPVIEVKMRENLFVKERTGELILSRTLHSLVQSHDAQAVLLGTYALGGNNIYVNVRLVRTEDNIILAAHNFSLPMNRDLKAMLPRRR</sequence>
<evidence type="ECO:0000256" key="1">
    <source>
        <dbReference type="SAM" id="SignalP"/>
    </source>
</evidence>
<evidence type="ECO:0000259" key="2">
    <source>
        <dbReference type="Pfam" id="PF17680"/>
    </source>
</evidence>
<evidence type="ECO:0000313" key="3">
    <source>
        <dbReference type="EMBL" id="MBP0047801.1"/>
    </source>
</evidence>
<reference evidence="3 4" key="1">
    <citation type="submission" date="2020-09" db="EMBL/GenBank/DDBJ databases">
        <authorList>
            <person name="Tanuku N.R.S."/>
        </authorList>
    </citation>
    <scope>NUCLEOTIDE SEQUENCE [LARGE SCALE GENOMIC DNA]</scope>
    <source>
        <strain evidence="3 4">AK62</strain>
    </source>
</reference>